<feature type="compositionally biased region" description="Acidic residues" evidence="3">
    <location>
        <begin position="1"/>
        <end position="20"/>
    </location>
</feature>
<dbReference type="GO" id="GO:0005737">
    <property type="term" value="C:cytoplasm"/>
    <property type="evidence" value="ECO:0007669"/>
    <property type="project" value="TreeGrafter"/>
</dbReference>
<name>A0A427ATB3_ENSVE</name>
<proteinExistence type="inferred from homology"/>
<keyword evidence="2" id="KW-0560">Oxidoreductase</keyword>
<dbReference type="InterPro" id="IPR036291">
    <property type="entry name" value="NAD(P)-bd_dom_sf"/>
</dbReference>
<dbReference type="SUPFAM" id="SSF51735">
    <property type="entry name" value="NAD(P)-binding Rossmann-fold domains"/>
    <property type="match status" value="1"/>
</dbReference>
<feature type="compositionally biased region" description="Basic and acidic residues" evidence="3">
    <location>
        <begin position="43"/>
        <end position="62"/>
    </location>
</feature>
<protein>
    <recommendedName>
        <fullName evidence="6">3-oxoacyl-[acyl-carrier-protein] reductase</fullName>
    </recommendedName>
</protein>
<reference evidence="4 5" key="1">
    <citation type="journal article" date="2014" name="Agronomy (Basel)">
        <title>A Draft Genome Sequence for Ensete ventricosum, the Drought-Tolerant Tree Against Hunger.</title>
        <authorList>
            <person name="Harrison J."/>
            <person name="Moore K.A."/>
            <person name="Paszkiewicz K."/>
            <person name="Jones T."/>
            <person name="Grant M."/>
            <person name="Ambacheew D."/>
            <person name="Muzemil S."/>
            <person name="Studholme D.J."/>
        </authorList>
    </citation>
    <scope>NUCLEOTIDE SEQUENCE [LARGE SCALE GENOMIC DNA]</scope>
</reference>
<accession>A0A427ATB3</accession>
<feature type="non-terminal residue" evidence="4">
    <location>
        <position position="187"/>
    </location>
</feature>
<dbReference type="PANTHER" id="PTHR44229">
    <property type="entry name" value="15-HYDROXYPROSTAGLANDIN DEHYDROGENASE [NAD(+)]"/>
    <property type="match status" value="1"/>
</dbReference>
<evidence type="ECO:0008006" key="6">
    <source>
        <dbReference type="Google" id="ProtNLM"/>
    </source>
</evidence>
<dbReference type="Proteomes" id="UP000287651">
    <property type="component" value="Unassembled WGS sequence"/>
</dbReference>
<dbReference type="Pfam" id="PF00106">
    <property type="entry name" value="adh_short"/>
    <property type="match status" value="1"/>
</dbReference>
<evidence type="ECO:0000313" key="5">
    <source>
        <dbReference type="Proteomes" id="UP000287651"/>
    </source>
</evidence>
<comment type="caution">
    <text evidence="4">The sequence shown here is derived from an EMBL/GenBank/DDBJ whole genome shotgun (WGS) entry which is preliminary data.</text>
</comment>
<evidence type="ECO:0000256" key="3">
    <source>
        <dbReference type="SAM" id="MobiDB-lite"/>
    </source>
</evidence>
<comment type="similarity">
    <text evidence="1">Belongs to the short-chain dehydrogenases/reductases (SDR) family.</text>
</comment>
<organism evidence="4 5">
    <name type="scientific">Ensete ventricosum</name>
    <name type="common">Abyssinian banana</name>
    <name type="synonym">Musa ensete</name>
    <dbReference type="NCBI Taxonomy" id="4639"/>
    <lineage>
        <taxon>Eukaryota</taxon>
        <taxon>Viridiplantae</taxon>
        <taxon>Streptophyta</taxon>
        <taxon>Embryophyta</taxon>
        <taxon>Tracheophyta</taxon>
        <taxon>Spermatophyta</taxon>
        <taxon>Magnoliopsida</taxon>
        <taxon>Liliopsida</taxon>
        <taxon>Zingiberales</taxon>
        <taxon>Musaceae</taxon>
        <taxon>Ensete</taxon>
    </lineage>
</organism>
<dbReference type="InterPro" id="IPR002347">
    <property type="entry name" value="SDR_fam"/>
</dbReference>
<dbReference type="EMBL" id="AMZH03001401">
    <property type="protein sequence ID" value="RRT79435.1"/>
    <property type="molecule type" value="Genomic_DNA"/>
</dbReference>
<feature type="region of interest" description="Disordered" evidence="3">
    <location>
        <begin position="1"/>
        <end position="65"/>
    </location>
</feature>
<dbReference type="Gene3D" id="3.40.50.720">
    <property type="entry name" value="NAD(P)-binding Rossmann-like Domain"/>
    <property type="match status" value="1"/>
</dbReference>
<dbReference type="AlphaFoldDB" id="A0A427ATB3"/>
<dbReference type="PANTHER" id="PTHR44229:SF4">
    <property type="entry name" value="15-HYDROXYPROSTAGLANDIN DEHYDROGENASE [NAD(+)]"/>
    <property type="match status" value="1"/>
</dbReference>
<sequence>MYLCLEDEGQEEGTMEEEDKEEGRRGVGGRGRRKGGGGGRGGRTKEQEKVVEEVEEGRREGGEAEGAYEGALSMALAQKGIFVTVIDFSEEKGKEVVLLIERENTKFHPKPEFPSAIFVKCDVTDTNGLAAAFEKHLEVFGGLDICINSAGISHLILFHEDKTNGIDTWKRTINVNLTAVVDCTRIA</sequence>
<evidence type="ECO:0000256" key="1">
    <source>
        <dbReference type="ARBA" id="ARBA00006484"/>
    </source>
</evidence>
<evidence type="ECO:0000256" key="2">
    <source>
        <dbReference type="ARBA" id="ARBA00023002"/>
    </source>
</evidence>
<evidence type="ECO:0000313" key="4">
    <source>
        <dbReference type="EMBL" id="RRT79435.1"/>
    </source>
</evidence>
<dbReference type="GO" id="GO:0016616">
    <property type="term" value="F:oxidoreductase activity, acting on the CH-OH group of donors, NAD or NADP as acceptor"/>
    <property type="evidence" value="ECO:0007669"/>
    <property type="project" value="TreeGrafter"/>
</dbReference>
<gene>
    <name evidence="4" type="ORF">B296_00009601</name>
</gene>